<sequence>MKNREMLMNGKKHSITEERQGYKVFMTLIIHNILRRDIGTYTCVATNSLGKVNGTIRLYEIKLQTRPPTTTVEAKTTEKETTTITYPTTTTTTSIMEVTAPMMEIPLNNYLPSVEPAPLETIMSGRSSSLFPFSWSYCIILSLLITNR</sequence>
<accession>A0A8K0DHD8</accession>
<dbReference type="InterPro" id="IPR013098">
    <property type="entry name" value="Ig_I-set"/>
</dbReference>
<dbReference type="InterPro" id="IPR036179">
    <property type="entry name" value="Ig-like_dom_sf"/>
</dbReference>
<protein>
    <recommendedName>
        <fullName evidence="1">Immunoglobulin I-set domain-containing protein</fullName>
    </recommendedName>
</protein>
<dbReference type="InterPro" id="IPR013783">
    <property type="entry name" value="Ig-like_fold"/>
</dbReference>
<dbReference type="AlphaFoldDB" id="A0A8K0DHD8"/>
<evidence type="ECO:0000313" key="3">
    <source>
        <dbReference type="Proteomes" id="UP000801492"/>
    </source>
</evidence>
<proteinExistence type="predicted"/>
<dbReference type="OrthoDB" id="10012075at2759"/>
<evidence type="ECO:0000259" key="1">
    <source>
        <dbReference type="Pfam" id="PF07679"/>
    </source>
</evidence>
<feature type="domain" description="Immunoglobulin I-set" evidence="1">
    <location>
        <begin position="2"/>
        <end position="58"/>
    </location>
</feature>
<name>A0A8K0DHD8_IGNLU</name>
<dbReference type="SUPFAM" id="SSF48726">
    <property type="entry name" value="Immunoglobulin"/>
    <property type="match status" value="1"/>
</dbReference>
<dbReference type="Proteomes" id="UP000801492">
    <property type="component" value="Unassembled WGS sequence"/>
</dbReference>
<dbReference type="Gene3D" id="2.60.40.10">
    <property type="entry name" value="Immunoglobulins"/>
    <property type="match status" value="1"/>
</dbReference>
<keyword evidence="3" id="KW-1185">Reference proteome</keyword>
<comment type="caution">
    <text evidence="2">The sequence shown here is derived from an EMBL/GenBank/DDBJ whole genome shotgun (WGS) entry which is preliminary data.</text>
</comment>
<evidence type="ECO:0000313" key="2">
    <source>
        <dbReference type="EMBL" id="KAF2900595.1"/>
    </source>
</evidence>
<dbReference type="Pfam" id="PF07679">
    <property type="entry name" value="I-set"/>
    <property type="match status" value="1"/>
</dbReference>
<reference evidence="2" key="1">
    <citation type="submission" date="2019-08" db="EMBL/GenBank/DDBJ databases">
        <title>The genome of the North American firefly Photinus pyralis.</title>
        <authorList>
            <consortium name="Photinus pyralis genome working group"/>
            <person name="Fallon T.R."/>
            <person name="Sander Lower S.E."/>
            <person name="Weng J.-K."/>
        </authorList>
    </citation>
    <scope>NUCLEOTIDE SEQUENCE</scope>
    <source>
        <strain evidence="2">TRF0915ILg1</strain>
        <tissue evidence="2">Whole body</tissue>
    </source>
</reference>
<organism evidence="2 3">
    <name type="scientific">Ignelater luminosus</name>
    <name type="common">Cucubano</name>
    <name type="synonym">Pyrophorus luminosus</name>
    <dbReference type="NCBI Taxonomy" id="2038154"/>
    <lineage>
        <taxon>Eukaryota</taxon>
        <taxon>Metazoa</taxon>
        <taxon>Ecdysozoa</taxon>
        <taxon>Arthropoda</taxon>
        <taxon>Hexapoda</taxon>
        <taxon>Insecta</taxon>
        <taxon>Pterygota</taxon>
        <taxon>Neoptera</taxon>
        <taxon>Endopterygota</taxon>
        <taxon>Coleoptera</taxon>
        <taxon>Polyphaga</taxon>
        <taxon>Elateriformia</taxon>
        <taxon>Elateroidea</taxon>
        <taxon>Elateridae</taxon>
        <taxon>Agrypninae</taxon>
        <taxon>Pyrophorini</taxon>
        <taxon>Ignelater</taxon>
    </lineage>
</organism>
<dbReference type="EMBL" id="VTPC01002094">
    <property type="protein sequence ID" value="KAF2900595.1"/>
    <property type="molecule type" value="Genomic_DNA"/>
</dbReference>
<gene>
    <name evidence="2" type="ORF">ILUMI_05589</name>
</gene>